<evidence type="ECO:0000259" key="2">
    <source>
        <dbReference type="Pfam" id="PF13400"/>
    </source>
</evidence>
<keyword evidence="1" id="KW-1133">Transmembrane helix</keyword>
<protein>
    <submittedName>
        <fullName evidence="3">Pilus assembly protein TadG-related protein</fullName>
    </submittedName>
</protein>
<proteinExistence type="predicted"/>
<gene>
    <name evidence="3" type="ORF">ACFPZJ_16405</name>
</gene>
<keyword evidence="1" id="KW-0812">Transmembrane</keyword>
<dbReference type="Pfam" id="PF13400">
    <property type="entry name" value="Tad"/>
    <property type="match status" value="1"/>
</dbReference>
<dbReference type="Proteomes" id="UP001596154">
    <property type="component" value="Unassembled WGS sequence"/>
</dbReference>
<accession>A0ABW0UTS0</accession>
<reference evidence="4" key="1">
    <citation type="journal article" date="2019" name="Int. J. Syst. Evol. Microbiol.">
        <title>The Global Catalogue of Microorganisms (GCM) 10K type strain sequencing project: providing services to taxonomists for standard genome sequencing and annotation.</title>
        <authorList>
            <consortium name="The Broad Institute Genomics Platform"/>
            <consortium name="The Broad Institute Genome Sequencing Center for Infectious Disease"/>
            <person name="Wu L."/>
            <person name="Ma J."/>
        </authorList>
    </citation>
    <scope>NUCLEOTIDE SEQUENCE [LARGE SCALE GENOMIC DNA]</scope>
    <source>
        <strain evidence="4">CGMCC 4.7248</strain>
    </source>
</reference>
<comment type="caution">
    <text evidence="3">The sequence shown here is derived from an EMBL/GenBank/DDBJ whole genome shotgun (WGS) entry which is preliminary data.</text>
</comment>
<evidence type="ECO:0000313" key="4">
    <source>
        <dbReference type="Proteomes" id="UP001596154"/>
    </source>
</evidence>
<evidence type="ECO:0000256" key="1">
    <source>
        <dbReference type="SAM" id="Phobius"/>
    </source>
</evidence>
<dbReference type="EMBL" id="JBHSNY010000005">
    <property type="protein sequence ID" value="MFC5635341.1"/>
    <property type="molecule type" value="Genomic_DNA"/>
</dbReference>
<organism evidence="3 4">
    <name type="scientific">Streptomyces bullii</name>
    <dbReference type="NCBI Taxonomy" id="349910"/>
    <lineage>
        <taxon>Bacteria</taxon>
        <taxon>Bacillati</taxon>
        <taxon>Actinomycetota</taxon>
        <taxon>Actinomycetes</taxon>
        <taxon>Kitasatosporales</taxon>
        <taxon>Streptomycetaceae</taxon>
        <taxon>Streptomyces</taxon>
    </lineage>
</organism>
<keyword evidence="4" id="KW-1185">Reference proteome</keyword>
<feature type="transmembrane region" description="Helical" evidence="1">
    <location>
        <begin position="12"/>
        <end position="33"/>
    </location>
</feature>
<dbReference type="InterPro" id="IPR028087">
    <property type="entry name" value="Tad_N"/>
</dbReference>
<feature type="domain" description="Putative Flp pilus-assembly TadG-like N-terminal" evidence="2">
    <location>
        <begin position="11"/>
        <end position="57"/>
    </location>
</feature>
<dbReference type="RefSeq" id="WP_381021809.1">
    <property type="nucleotide sequence ID" value="NZ_JBHSNY010000005.1"/>
</dbReference>
<name>A0ABW0UTS0_9ACTN</name>
<evidence type="ECO:0000313" key="3">
    <source>
        <dbReference type="EMBL" id="MFC5635341.1"/>
    </source>
</evidence>
<sequence length="197" mass="21188">MRPCRYRDAGQAFPIYITVVGGLLFLAFAYFAVGQAAVNRNGAQTAADAAALAAAQDTRDQLAGAWVENVLDPNKWQDIFNGGMPGDSCWRAYQLAAQNDASGQGCRRTGPLRYEVEVQANEPVGDSIVPGTETQRSQASAAAVIEPRCTFELPTEGGGDDVLPELECEDGNNWELSPDDLTILPKPEDLFDVHLAD</sequence>
<keyword evidence="1" id="KW-0472">Membrane</keyword>